<feature type="compositionally biased region" description="Basic and acidic residues" evidence="1">
    <location>
        <begin position="163"/>
        <end position="186"/>
    </location>
</feature>
<reference evidence="2 3" key="1">
    <citation type="journal article" date="2023" name="Sci. Data">
        <title>Genome assembly of the Korean intertidal mud-creeper Batillaria attramentaria.</title>
        <authorList>
            <person name="Patra A.K."/>
            <person name="Ho P.T."/>
            <person name="Jun S."/>
            <person name="Lee S.J."/>
            <person name="Kim Y."/>
            <person name="Won Y.J."/>
        </authorList>
    </citation>
    <scope>NUCLEOTIDE SEQUENCE [LARGE SCALE GENOMIC DNA]</scope>
    <source>
        <strain evidence="2">Wonlab-2016</strain>
    </source>
</reference>
<dbReference type="Pfam" id="PF15396">
    <property type="entry name" value="FAM60A"/>
    <property type="match status" value="1"/>
</dbReference>
<feature type="region of interest" description="Disordered" evidence="1">
    <location>
        <begin position="479"/>
        <end position="519"/>
    </location>
</feature>
<accession>A0ABD0KVZ5</accession>
<feature type="compositionally biased region" description="Basic and acidic residues" evidence="1">
    <location>
        <begin position="201"/>
        <end position="212"/>
    </location>
</feature>
<feature type="region of interest" description="Disordered" evidence="1">
    <location>
        <begin position="152"/>
        <end position="360"/>
    </location>
</feature>
<evidence type="ECO:0000313" key="3">
    <source>
        <dbReference type="Proteomes" id="UP001519460"/>
    </source>
</evidence>
<sequence length="536" mass="60114">MATRPKFYHPTDRKAGCCICALKSSSSRYAIYNAKKRFTEDFLCAVFRLSSMDSRRGYMCNPCVLLVKRCQQKLEEKEPLPDCSDRVDSFLQRGAMRHPEYQLLPAQYCQESQECDADQYRSVKEIVNTRRTTLKRGRKTIKELQEEKAKLEAAENQGLFGKPDNDPDQPKPKRPSIYKEKAEKKVITRTKVTTRRQAAKKVQDEKKPKSEDTSDTNSAPDGRPDVLQQTSDAEETPVDTLPGTTLTTSASDTCETNSAPDGRPDALQQTSDAEESPVDTLHGTTLSTSASDTSDTNSAPDGRPDALQQTSDDEETPVETLHGTTLPVSVSVTPSAPDGQPDILDDEEGTQRTADPEHEAVGILQGEEQIARRGARMSLWNSEDKQAIGQPLLDLEEEVEPSDLDIDALEDELAPPPRKKSRVYRKPVRGRQRRNVSTFDHTYFQRFELCCSPVYVGEGGLFVMDCSKIKPNCPKMHTHLKKHQEKLQRKNKTVTPSTSSDGRARPMPSPPESDKDYAYSDLKSPFLTYKVMNILY</sequence>
<dbReference type="EMBL" id="JACVVK020000116">
    <property type="protein sequence ID" value="KAK7491323.1"/>
    <property type="molecule type" value="Genomic_DNA"/>
</dbReference>
<name>A0ABD0KVZ5_9CAEN</name>
<evidence type="ECO:0000313" key="2">
    <source>
        <dbReference type="EMBL" id="KAK7491323.1"/>
    </source>
</evidence>
<feature type="compositionally biased region" description="Polar residues" evidence="1">
    <location>
        <begin position="322"/>
        <end position="334"/>
    </location>
</feature>
<dbReference type="AlphaFoldDB" id="A0ABD0KVZ5"/>
<comment type="caution">
    <text evidence="2">The sequence shown here is derived from an EMBL/GenBank/DDBJ whole genome shotgun (WGS) entry which is preliminary data.</text>
</comment>
<dbReference type="Proteomes" id="UP001519460">
    <property type="component" value="Unassembled WGS sequence"/>
</dbReference>
<dbReference type="InterPro" id="IPR026065">
    <property type="entry name" value="FAM60A"/>
</dbReference>
<feature type="compositionally biased region" description="Low complexity" evidence="1">
    <location>
        <begin position="284"/>
        <end position="299"/>
    </location>
</feature>
<protein>
    <submittedName>
        <fullName evidence="2">Uncharacterized protein</fullName>
    </submittedName>
</protein>
<feature type="compositionally biased region" description="Basic residues" evidence="1">
    <location>
        <begin position="479"/>
        <end position="492"/>
    </location>
</feature>
<feature type="compositionally biased region" description="Polar residues" evidence="1">
    <location>
        <begin position="242"/>
        <end position="259"/>
    </location>
</feature>
<dbReference type="PANTHER" id="PTHR13422:SF12">
    <property type="entry name" value="SIN3-HDAC COMPLEX-ASSOCIATED FACTOR"/>
    <property type="match status" value="1"/>
</dbReference>
<proteinExistence type="predicted"/>
<gene>
    <name evidence="2" type="ORF">BaRGS_00017424</name>
</gene>
<evidence type="ECO:0000256" key="1">
    <source>
        <dbReference type="SAM" id="MobiDB-lite"/>
    </source>
</evidence>
<dbReference type="PANTHER" id="PTHR13422">
    <property type="entry name" value="SIN3-HDAC COMPLEX-ASSOCIATED FACTOR"/>
    <property type="match status" value="1"/>
</dbReference>
<organism evidence="2 3">
    <name type="scientific">Batillaria attramentaria</name>
    <dbReference type="NCBI Taxonomy" id="370345"/>
    <lineage>
        <taxon>Eukaryota</taxon>
        <taxon>Metazoa</taxon>
        <taxon>Spiralia</taxon>
        <taxon>Lophotrochozoa</taxon>
        <taxon>Mollusca</taxon>
        <taxon>Gastropoda</taxon>
        <taxon>Caenogastropoda</taxon>
        <taxon>Sorbeoconcha</taxon>
        <taxon>Cerithioidea</taxon>
        <taxon>Batillariidae</taxon>
        <taxon>Batillaria</taxon>
    </lineage>
</organism>
<keyword evidence="3" id="KW-1185">Reference proteome</keyword>